<evidence type="ECO:0000313" key="12">
    <source>
        <dbReference type="Proteomes" id="UP000053257"/>
    </source>
</evidence>
<reference evidence="11 12" key="1">
    <citation type="journal article" date="2014" name="PLoS Genet.">
        <title>Analysis of the Phlebiopsis gigantea genome, transcriptome and secretome provides insight into its pioneer colonization strategies of wood.</title>
        <authorList>
            <person name="Hori C."/>
            <person name="Ishida T."/>
            <person name="Igarashi K."/>
            <person name="Samejima M."/>
            <person name="Suzuki H."/>
            <person name="Master E."/>
            <person name="Ferreira P."/>
            <person name="Ruiz-Duenas F.J."/>
            <person name="Held B."/>
            <person name="Canessa P."/>
            <person name="Larrondo L.F."/>
            <person name="Schmoll M."/>
            <person name="Druzhinina I.S."/>
            <person name="Kubicek C.P."/>
            <person name="Gaskell J.A."/>
            <person name="Kersten P."/>
            <person name="St John F."/>
            <person name="Glasner J."/>
            <person name="Sabat G."/>
            <person name="Splinter BonDurant S."/>
            <person name="Syed K."/>
            <person name="Yadav J."/>
            <person name="Mgbeahuruike A.C."/>
            <person name="Kovalchuk A."/>
            <person name="Asiegbu F.O."/>
            <person name="Lackner G."/>
            <person name="Hoffmeister D."/>
            <person name="Rencoret J."/>
            <person name="Gutierrez A."/>
            <person name="Sun H."/>
            <person name="Lindquist E."/>
            <person name="Barry K."/>
            <person name="Riley R."/>
            <person name="Grigoriev I.V."/>
            <person name="Henrissat B."/>
            <person name="Kues U."/>
            <person name="Berka R.M."/>
            <person name="Martinez A.T."/>
            <person name="Covert S.F."/>
            <person name="Blanchette R.A."/>
            <person name="Cullen D."/>
        </authorList>
    </citation>
    <scope>NUCLEOTIDE SEQUENCE [LARGE SCALE GENOMIC DNA]</scope>
    <source>
        <strain evidence="11 12">11061_1 CR5-6</strain>
    </source>
</reference>
<comment type="subcellular location">
    <subcellularLocation>
        <location evidence="1">Membrane</location>
        <topology evidence="1">Multi-pass membrane protein</topology>
    </subcellularLocation>
</comment>
<dbReference type="Proteomes" id="UP000053257">
    <property type="component" value="Unassembled WGS sequence"/>
</dbReference>
<dbReference type="InterPro" id="IPR010308">
    <property type="entry name" value="TRP_C"/>
</dbReference>
<feature type="transmembrane region" description="Helical" evidence="8">
    <location>
        <begin position="445"/>
        <end position="470"/>
    </location>
</feature>
<feature type="compositionally biased region" description="Basic and acidic residues" evidence="7">
    <location>
        <begin position="642"/>
        <end position="660"/>
    </location>
</feature>
<accession>A0A0C3S7S8</accession>
<dbReference type="GO" id="GO:0009272">
    <property type="term" value="P:fungal-type cell wall biogenesis"/>
    <property type="evidence" value="ECO:0007669"/>
    <property type="project" value="TreeGrafter"/>
</dbReference>
<dbReference type="Pfam" id="PF14558">
    <property type="entry name" value="TRP_N"/>
    <property type="match status" value="1"/>
</dbReference>
<dbReference type="InterPro" id="IPR032800">
    <property type="entry name" value="TRP_N"/>
</dbReference>
<dbReference type="Pfam" id="PF06011">
    <property type="entry name" value="TRP"/>
    <property type="match status" value="1"/>
</dbReference>
<feature type="signal peptide" evidence="9">
    <location>
        <begin position="1"/>
        <end position="24"/>
    </location>
</feature>
<evidence type="ECO:0000256" key="5">
    <source>
        <dbReference type="ARBA" id="ARBA00022989"/>
    </source>
</evidence>
<feature type="region of interest" description="Disordered" evidence="7">
    <location>
        <begin position="634"/>
        <end position="766"/>
    </location>
</feature>
<evidence type="ECO:0000256" key="8">
    <source>
        <dbReference type="SAM" id="Phobius"/>
    </source>
</evidence>
<gene>
    <name evidence="11" type="ORF">PHLGIDRAFT_109009</name>
</gene>
<evidence type="ECO:0000256" key="1">
    <source>
        <dbReference type="ARBA" id="ARBA00004141"/>
    </source>
</evidence>
<feature type="transmembrane region" description="Helical" evidence="8">
    <location>
        <begin position="367"/>
        <end position="389"/>
    </location>
</feature>
<dbReference type="STRING" id="745531.A0A0C3S7S8"/>
<evidence type="ECO:0000256" key="2">
    <source>
        <dbReference type="ARBA" id="ARBA00010642"/>
    </source>
</evidence>
<feature type="transmembrane region" description="Helical" evidence="8">
    <location>
        <begin position="590"/>
        <end position="612"/>
    </location>
</feature>
<dbReference type="PANTHER" id="PTHR31145">
    <property type="entry name" value="INTEGRAL MEMBRANE PROTEIN (AFU_ORTHOLOGUE AFUA_7G01610)"/>
    <property type="match status" value="1"/>
</dbReference>
<dbReference type="InterPro" id="IPR040241">
    <property type="entry name" value="TRP_Flc/Pkd2-like"/>
</dbReference>
<feature type="transmembrane region" description="Helical" evidence="8">
    <location>
        <begin position="419"/>
        <end position="439"/>
    </location>
</feature>
<keyword evidence="12" id="KW-1185">Reference proteome</keyword>
<feature type="compositionally biased region" description="Low complexity" evidence="7">
    <location>
        <begin position="674"/>
        <end position="694"/>
    </location>
</feature>
<sequence>MFFSVARLRLFIASAFVLPSFVQAHENSLFTSSVSYCSPPESLLIQQFDVAYIQANSSISFNISAASVLPNVNVTADLFVNVYGMRPFNLTLDLCDLLGGALCPLPTYNFTGADSITLPSSVSIARYLPGIAYKIPDLEAFVQLTLTEVGTGKVRACIQATVSNGWSTRQTGVEWATGGIAFLALASAVFYSICRPDSLAPVRFMDTIYLFQTIAASALLALNYSTVYRAYASNFSWALGLFSQSSSSSIQNSINNMRRLTGGTVDDSDAGSGAVSLVNRALSPYNNIYKVPQSLLSRVAALPSVDISEFIAGNVSTSSLPSLDSAKVLVGGQVETVTEDSSNVLQAGIPIYVNILGIQTANAFTTIFLIILILAAIVLFLLGAGWLIVRAVGRTSWGKQRAELVDDARANYPSFARAWALRIALVCVIPACTFTFYQWTLGDAWLPVLLSVLLLIALLSFVVPPVLLVLRPTIFSRFIRREIDPVHSQSLVPYTSPLRSERLFFVALIFIAILVKTLVIGFGQAHGMVQAIIILVTEFLLFGFIIVLKPYRNRRADFFAGFTAFVRTVCAGLMIAFAESLGLAAIPRVAIGIVAAVVWSVLVIVMFFNVLVNLGAWRLVRRLVPWRRGSIPSDATSLTSKNRSESSLEKGRKAAVEEKTLSITPIPSTHFRRPANPAPSYSPSTPSAFSPSTTLSHFSDPPSEDSATTLGEQLPHRWSFAHSPPPSASLGSHAPSRVPSTALSPTDSHYTTPRQSWRASEAHSAH</sequence>
<feature type="transmembrane region" description="Helical" evidence="8">
    <location>
        <begin position="559"/>
        <end position="578"/>
    </location>
</feature>
<dbReference type="GO" id="GO:0055085">
    <property type="term" value="P:transmembrane transport"/>
    <property type="evidence" value="ECO:0007669"/>
    <property type="project" value="TreeGrafter"/>
</dbReference>
<feature type="transmembrane region" description="Helical" evidence="8">
    <location>
        <begin position="528"/>
        <end position="547"/>
    </location>
</feature>
<feature type="chain" id="PRO_5002169386" description="ML-like domain-containing protein" evidence="9">
    <location>
        <begin position="25"/>
        <end position="766"/>
    </location>
</feature>
<name>A0A0C3S7S8_PHLG1</name>
<feature type="transmembrane region" description="Helical" evidence="8">
    <location>
        <begin position="503"/>
        <end position="522"/>
    </location>
</feature>
<dbReference type="OrthoDB" id="2115177at2759"/>
<dbReference type="AlphaFoldDB" id="A0A0C3S7S8"/>
<organism evidence="11 12">
    <name type="scientific">Phlebiopsis gigantea (strain 11061_1 CR5-6)</name>
    <name type="common">White-rot fungus</name>
    <name type="synonym">Peniophora gigantea</name>
    <dbReference type="NCBI Taxonomy" id="745531"/>
    <lineage>
        <taxon>Eukaryota</taxon>
        <taxon>Fungi</taxon>
        <taxon>Dikarya</taxon>
        <taxon>Basidiomycota</taxon>
        <taxon>Agaricomycotina</taxon>
        <taxon>Agaricomycetes</taxon>
        <taxon>Polyporales</taxon>
        <taxon>Phanerochaetaceae</taxon>
        <taxon>Phlebiopsis</taxon>
    </lineage>
</organism>
<dbReference type="HOGENOM" id="CLU_013753_1_0_1"/>
<evidence type="ECO:0000256" key="9">
    <source>
        <dbReference type="SAM" id="SignalP"/>
    </source>
</evidence>
<evidence type="ECO:0000256" key="4">
    <source>
        <dbReference type="ARBA" id="ARBA00022729"/>
    </source>
</evidence>
<evidence type="ECO:0000256" key="3">
    <source>
        <dbReference type="ARBA" id="ARBA00022692"/>
    </source>
</evidence>
<dbReference type="GO" id="GO:0016020">
    <property type="term" value="C:membrane"/>
    <property type="evidence" value="ECO:0007669"/>
    <property type="project" value="UniProtKB-SubCell"/>
</dbReference>
<evidence type="ECO:0000256" key="7">
    <source>
        <dbReference type="SAM" id="MobiDB-lite"/>
    </source>
</evidence>
<feature type="compositionally biased region" description="Polar residues" evidence="7">
    <location>
        <begin position="738"/>
        <end position="758"/>
    </location>
</feature>
<feature type="domain" description="ML-like" evidence="10">
    <location>
        <begin position="27"/>
        <end position="169"/>
    </location>
</feature>
<evidence type="ECO:0000259" key="10">
    <source>
        <dbReference type="SMART" id="SM01320"/>
    </source>
</evidence>
<evidence type="ECO:0000256" key="6">
    <source>
        <dbReference type="ARBA" id="ARBA00023136"/>
    </source>
</evidence>
<keyword evidence="5 8" id="KW-1133">Transmembrane helix</keyword>
<protein>
    <recommendedName>
        <fullName evidence="10">ML-like domain-containing protein</fullName>
    </recommendedName>
</protein>
<proteinExistence type="inferred from homology"/>
<keyword evidence="3 8" id="KW-0812">Transmembrane</keyword>
<dbReference type="EMBL" id="KN840560">
    <property type="protein sequence ID" value="KIP04860.1"/>
    <property type="molecule type" value="Genomic_DNA"/>
</dbReference>
<dbReference type="SMART" id="SM01320">
    <property type="entry name" value="TRP_N"/>
    <property type="match status" value="1"/>
</dbReference>
<dbReference type="PANTHER" id="PTHR31145:SF2">
    <property type="entry name" value="FLAVIN CARRIER PROTEIN 2"/>
    <property type="match status" value="1"/>
</dbReference>
<comment type="similarity">
    <text evidence="2">Belongs to the transient receptor potential (TRP) ion channel family.</text>
</comment>
<keyword evidence="4 9" id="KW-0732">Signal</keyword>
<keyword evidence="6 8" id="KW-0472">Membrane</keyword>
<evidence type="ECO:0000313" key="11">
    <source>
        <dbReference type="EMBL" id="KIP04860.1"/>
    </source>
</evidence>